<evidence type="ECO:0000313" key="3">
    <source>
        <dbReference type="EMBL" id="KAJ3052424.1"/>
    </source>
</evidence>
<reference evidence="3" key="1">
    <citation type="submission" date="2020-05" db="EMBL/GenBank/DDBJ databases">
        <title>Phylogenomic resolution of chytrid fungi.</title>
        <authorList>
            <person name="Stajich J.E."/>
            <person name="Amses K."/>
            <person name="Simmons R."/>
            <person name="Seto K."/>
            <person name="Myers J."/>
            <person name="Bonds A."/>
            <person name="Quandt C.A."/>
            <person name="Barry K."/>
            <person name="Liu P."/>
            <person name="Grigoriev I."/>
            <person name="Longcore J.E."/>
            <person name="James T.Y."/>
        </authorList>
    </citation>
    <scope>NUCLEOTIDE SEQUENCE</scope>
    <source>
        <strain evidence="3">JEL0318</strain>
    </source>
</reference>
<gene>
    <name evidence="3" type="ORF">HK097_006297</name>
</gene>
<protein>
    <submittedName>
        <fullName evidence="3">Uncharacterized protein</fullName>
    </submittedName>
</protein>
<feature type="region of interest" description="Disordered" evidence="2">
    <location>
        <begin position="1"/>
        <end position="33"/>
    </location>
</feature>
<sequence length="377" mass="41740">MEMTPLSTGDVEAPVASSPYQEHPPSLDGNSYSQYQAAANAPVQPIYVRVMTGLGGYRQSSAMAQYQGSSPNQYSPANDTDSTSQASANAQFQASQSGSTSDNEYGSGSASSSESSSDSEEFGEPHFAPSQPPRKKQRTPLGETSITAPEVDQYETHPAMRSLARGLDTLRNDQNTLQRQHEELQQRYEDLHVDAGRQREEIQAEFQGMKRKHKGMEEVVASPNEIARKAASDAADTKYRVNEMARANPDLLILPEIDFSVVGQYYPIHTTLLRYIFQKRIKTMDGQDVPTDCVLWTNATHWFRTHTELFPRSNPPMIKTENLAGKDRWVLNSAGLEYLFSHVADVKVTVAPTTRSKTAAKTAVKTLTLKKRTFVGA</sequence>
<feature type="coiled-coil region" evidence="1">
    <location>
        <begin position="167"/>
        <end position="201"/>
    </location>
</feature>
<evidence type="ECO:0000256" key="1">
    <source>
        <dbReference type="SAM" id="Coils"/>
    </source>
</evidence>
<name>A0AAD5X2V7_9FUNG</name>
<keyword evidence="1" id="KW-0175">Coiled coil</keyword>
<dbReference type="AlphaFoldDB" id="A0AAD5X2V7"/>
<feature type="compositionally biased region" description="Low complexity" evidence="2">
    <location>
        <begin position="82"/>
        <end position="116"/>
    </location>
</feature>
<evidence type="ECO:0000313" key="4">
    <source>
        <dbReference type="Proteomes" id="UP001212841"/>
    </source>
</evidence>
<dbReference type="EMBL" id="JADGJD010000296">
    <property type="protein sequence ID" value="KAJ3052424.1"/>
    <property type="molecule type" value="Genomic_DNA"/>
</dbReference>
<keyword evidence="4" id="KW-1185">Reference proteome</keyword>
<accession>A0AAD5X2V7</accession>
<evidence type="ECO:0000256" key="2">
    <source>
        <dbReference type="SAM" id="MobiDB-lite"/>
    </source>
</evidence>
<feature type="compositionally biased region" description="Polar residues" evidence="2">
    <location>
        <begin position="62"/>
        <end position="81"/>
    </location>
</feature>
<organism evidence="3 4">
    <name type="scientific">Rhizophlyctis rosea</name>
    <dbReference type="NCBI Taxonomy" id="64517"/>
    <lineage>
        <taxon>Eukaryota</taxon>
        <taxon>Fungi</taxon>
        <taxon>Fungi incertae sedis</taxon>
        <taxon>Chytridiomycota</taxon>
        <taxon>Chytridiomycota incertae sedis</taxon>
        <taxon>Chytridiomycetes</taxon>
        <taxon>Rhizophlyctidales</taxon>
        <taxon>Rhizophlyctidaceae</taxon>
        <taxon>Rhizophlyctis</taxon>
    </lineage>
</organism>
<proteinExistence type="predicted"/>
<dbReference type="Proteomes" id="UP001212841">
    <property type="component" value="Unassembled WGS sequence"/>
</dbReference>
<comment type="caution">
    <text evidence="3">The sequence shown here is derived from an EMBL/GenBank/DDBJ whole genome shotgun (WGS) entry which is preliminary data.</text>
</comment>
<feature type="region of interest" description="Disordered" evidence="2">
    <location>
        <begin position="62"/>
        <end position="140"/>
    </location>
</feature>